<dbReference type="PANTHER" id="PTHR11616">
    <property type="entry name" value="SODIUM/CHLORIDE DEPENDENT TRANSPORTER"/>
    <property type="match status" value="1"/>
</dbReference>
<keyword evidence="2" id="KW-0813">Transport</keyword>
<comment type="subcellular location">
    <subcellularLocation>
        <location evidence="1">Membrane</location>
        <topology evidence="1">Multi-pass membrane protein</topology>
    </subcellularLocation>
</comment>
<dbReference type="GO" id="GO:0005332">
    <property type="term" value="F:gamma-aminobutyric acid:sodium:chloride symporter activity"/>
    <property type="evidence" value="ECO:0007669"/>
    <property type="project" value="TreeGrafter"/>
</dbReference>
<evidence type="ECO:0000256" key="5">
    <source>
        <dbReference type="ARBA" id="ARBA00023136"/>
    </source>
</evidence>
<organism evidence="7 8">
    <name type="scientific">Mola mola</name>
    <name type="common">Ocean sunfish</name>
    <name type="synonym">Tetraodon mola</name>
    <dbReference type="NCBI Taxonomy" id="94237"/>
    <lineage>
        <taxon>Eukaryota</taxon>
        <taxon>Metazoa</taxon>
        <taxon>Chordata</taxon>
        <taxon>Craniata</taxon>
        <taxon>Vertebrata</taxon>
        <taxon>Euteleostomi</taxon>
        <taxon>Actinopterygii</taxon>
        <taxon>Neopterygii</taxon>
        <taxon>Teleostei</taxon>
        <taxon>Neoteleostei</taxon>
        <taxon>Acanthomorphata</taxon>
        <taxon>Eupercaria</taxon>
        <taxon>Tetraodontiformes</taxon>
        <taxon>Molidae</taxon>
        <taxon>Mola</taxon>
    </lineage>
</organism>
<accession>A0A3Q3VNQ0</accession>
<name>A0A3Q3VNQ0_MOLML</name>
<dbReference type="STRING" id="94237.ENSMMOP00000002388"/>
<sequence>MILQRIIGRLRSFLHSHCVFHKDTGKVSNRTGIFFIPEEGGALPRAKWANKTEFMFSMAGQIISLQNVWIFPYVCFVNGGGAFLIPYGFLLLFCGLPLFFLETALGQYTSEGGVTAWRKICPMLQGTNQRVMHWIRHR</sequence>
<dbReference type="SUPFAM" id="SSF161070">
    <property type="entry name" value="SNF-like"/>
    <property type="match status" value="1"/>
</dbReference>
<keyword evidence="5" id="KW-0472">Membrane</keyword>
<dbReference type="Pfam" id="PF00209">
    <property type="entry name" value="SNF"/>
    <property type="match status" value="1"/>
</dbReference>
<keyword evidence="8" id="KW-1185">Reference proteome</keyword>
<evidence type="ECO:0000256" key="2">
    <source>
        <dbReference type="ARBA" id="ARBA00022448"/>
    </source>
</evidence>
<dbReference type="InterPro" id="IPR000175">
    <property type="entry name" value="Na/ntran_symport"/>
</dbReference>
<dbReference type="OMA" id="FYIELLF"/>
<dbReference type="PANTHER" id="PTHR11616:SF280">
    <property type="entry name" value="TRANSPORTER"/>
    <property type="match status" value="1"/>
</dbReference>
<keyword evidence="6" id="KW-0479">Metal-binding</keyword>
<keyword evidence="6" id="KW-0915">Sodium</keyword>
<keyword evidence="4" id="KW-1133">Transmembrane helix</keyword>
<evidence type="ECO:0000256" key="3">
    <source>
        <dbReference type="ARBA" id="ARBA00022692"/>
    </source>
</evidence>
<evidence type="ECO:0000256" key="4">
    <source>
        <dbReference type="ARBA" id="ARBA00022989"/>
    </source>
</evidence>
<protein>
    <recommendedName>
        <fullName evidence="9">Transporter</fullName>
    </recommendedName>
</protein>
<dbReference type="Proteomes" id="UP000261620">
    <property type="component" value="Unplaced"/>
</dbReference>
<evidence type="ECO:0000256" key="6">
    <source>
        <dbReference type="PIRSR" id="PIRSR600175-1"/>
    </source>
</evidence>
<dbReference type="GO" id="GO:0005886">
    <property type="term" value="C:plasma membrane"/>
    <property type="evidence" value="ECO:0007669"/>
    <property type="project" value="TreeGrafter"/>
</dbReference>
<reference evidence="7" key="1">
    <citation type="submission" date="2025-08" db="UniProtKB">
        <authorList>
            <consortium name="Ensembl"/>
        </authorList>
    </citation>
    <scope>IDENTIFICATION</scope>
</reference>
<dbReference type="PRINTS" id="PR00176">
    <property type="entry name" value="NANEUSMPORT"/>
</dbReference>
<evidence type="ECO:0000313" key="7">
    <source>
        <dbReference type="Ensembl" id="ENSMMOP00000002388.1"/>
    </source>
</evidence>
<evidence type="ECO:0000256" key="1">
    <source>
        <dbReference type="ARBA" id="ARBA00004141"/>
    </source>
</evidence>
<reference evidence="7" key="2">
    <citation type="submission" date="2025-09" db="UniProtKB">
        <authorList>
            <consortium name="Ensembl"/>
        </authorList>
    </citation>
    <scope>IDENTIFICATION</scope>
</reference>
<proteinExistence type="predicted"/>
<evidence type="ECO:0008006" key="9">
    <source>
        <dbReference type="Google" id="ProtNLM"/>
    </source>
</evidence>
<dbReference type="GO" id="GO:0046872">
    <property type="term" value="F:metal ion binding"/>
    <property type="evidence" value="ECO:0007669"/>
    <property type="project" value="UniProtKB-KW"/>
</dbReference>
<feature type="binding site" evidence="6">
    <location>
        <position position="60"/>
    </location>
    <ligand>
        <name>Na(+)</name>
        <dbReference type="ChEBI" id="CHEBI:29101"/>
        <label>1</label>
    </ligand>
</feature>
<evidence type="ECO:0000313" key="8">
    <source>
        <dbReference type="Proteomes" id="UP000261620"/>
    </source>
</evidence>
<dbReference type="Ensembl" id="ENSMMOT00000002429.1">
    <property type="protein sequence ID" value="ENSMMOP00000002388.1"/>
    <property type="gene ID" value="ENSMMOG00000001950.1"/>
</dbReference>
<dbReference type="GO" id="GO:0042995">
    <property type="term" value="C:cell projection"/>
    <property type="evidence" value="ECO:0007669"/>
    <property type="project" value="TreeGrafter"/>
</dbReference>
<feature type="binding site" evidence="6">
    <location>
        <position position="67"/>
    </location>
    <ligand>
        <name>Na(+)</name>
        <dbReference type="ChEBI" id="CHEBI:29101"/>
        <label>1</label>
    </ligand>
</feature>
<dbReference type="PROSITE" id="PS50267">
    <property type="entry name" value="NA_NEUROTRAN_SYMP_3"/>
    <property type="match status" value="1"/>
</dbReference>
<dbReference type="InterPro" id="IPR037272">
    <property type="entry name" value="SNS_sf"/>
</dbReference>
<keyword evidence="3" id="KW-0812">Transmembrane</keyword>
<dbReference type="AlphaFoldDB" id="A0A3Q3VNQ0"/>